<dbReference type="PROSITE" id="PS50011">
    <property type="entry name" value="PROTEIN_KINASE_DOM"/>
    <property type="match status" value="1"/>
</dbReference>
<evidence type="ECO:0000259" key="4">
    <source>
        <dbReference type="PROSITE" id="PS50011"/>
    </source>
</evidence>
<feature type="binding site" evidence="3">
    <location>
        <position position="241"/>
    </location>
    <ligand>
        <name>ATP</name>
        <dbReference type="ChEBI" id="CHEBI:30616"/>
    </ligand>
</feature>
<evidence type="ECO:0000256" key="3">
    <source>
        <dbReference type="PROSITE-ProRule" id="PRU10141"/>
    </source>
</evidence>
<feature type="domain" description="Protein kinase" evidence="4">
    <location>
        <begin position="209"/>
        <end position="371"/>
    </location>
</feature>
<protein>
    <recommendedName>
        <fullName evidence="4">Protein kinase domain-containing protein</fullName>
    </recommendedName>
</protein>
<dbReference type="EnsemblMetazoa" id="Aqu2.1.17384_001">
    <property type="protein sequence ID" value="Aqu2.1.17384_001"/>
    <property type="gene ID" value="Aqu2.1.17384"/>
</dbReference>
<dbReference type="eggNOG" id="KOG0196">
    <property type="taxonomic scope" value="Eukaryota"/>
</dbReference>
<reference evidence="5" key="1">
    <citation type="submission" date="2017-05" db="UniProtKB">
        <authorList>
            <consortium name="EnsemblMetazoa"/>
        </authorList>
    </citation>
    <scope>IDENTIFICATION</scope>
</reference>
<dbReference type="STRING" id="400682.A0A1X7TQL3"/>
<dbReference type="PANTHER" id="PTHR24418">
    <property type="entry name" value="TYROSINE-PROTEIN KINASE"/>
    <property type="match status" value="1"/>
</dbReference>
<dbReference type="Pfam" id="PF07714">
    <property type="entry name" value="PK_Tyr_Ser-Thr"/>
    <property type="match status" value="1"/>
</dbReference>
<evidence type="ECO:0000256" key="2">
    <source>
        <dbReference type="ARBA" id="ARBA00022840"/>
    </source>
</evidence>
<evidence type="ECO:0000256" key="1">
    <source>
        <dbReference type="ARBA" id="ARBA00022741"/>
    </source>
</evidence>
<dbReference type="GO" id="GO:0005524">
    <property type="term" value="F:ATP binding"/>
    <property type="evidence" value="ECO:0007669"/>
    <property type="project" value="UniProtKB-UniRule"/>
</dbReference>
<name>A0A1X7TQL3_AMPQE</name>
<dbReference type="InterPro" id="IPR000719">
    <property type="entry name" value="Prot_kinase_dom"/>
</dbReference>
<sequence>PSPSLSNFISKSSVARSTIAYKRRNKATLILGGHDTYLVNATYSDITPNGKEDEGLKGPVLYEEAMPVMNGTETVYGDTMTDSTLINVSNPTYGAPENSIGASSVYEEPSVAINRKQKDIEFSNELYGLLKEATLYVPTAKERSGEESEKIYSTLMNELHSSAYSGLDHTGGNTFFIEDTEYWEPDSNTDGIYQQLSDRKYREIIRHQIKVTDYLGSGQFGTVNKGIWTTPTAGSVSVAIKTLNDNTSEDERVKFLQEAAIMGQFHHPNVVKLHGVVTIGHPIMIVLKLISGGDLKEYLNKFKPSNPDTYNRPSFSDISSSLSSPDKQLLMINKEDPVTVLGGALETSHSLYTDLHLLVQFPSRHVTTRES</sequence>
<dbReference type="Gene3D" id="3.30.200.20">
    <property type="entry name" value="Phosphorylase Kinase, domain 1"/>
    <property type="match status" value="1"/>
</dbReference>
<dbReference type="InterPro" id="IPR017441">
    <property type="entry name" value="Protein_kinase_ATP_BS"/>
</dbReference>
<dbReference type="OrthoDB" id="10261027at2759"/>
<accession>A0A1X7TQL3</accession>
<dbReference type="InParanoid" id="A0A1X7TQL3"/>
<keyword evidence="1 3" id="KW-0547">Nucleotide-binding</keyword>
<dbReference type="InterPro" id="IPR001245">
    <property type="entry name" value="Ser-Thr/Tyr_kinase_cat_dom"/>
</dbReference>
<dbReference type="InterPro" id="IPR011009">
    <property type="entry name" value="Kinase-like_dom_sf"/>
</dbReference>
<keyword evidence="2 3" id="KW-0067">ATP-binding</keyword>
<dbReference type="GO" id="GO:0004672">
    <property type="term" value="F:protein kinase activity"/>
    <property type="evidence" value="ECO:0007669"/>
    <property type="project" value="InterPro"/>
</dbReference>
<dbReference type="AlphaFoldDB" id="A0A1X7TQL3"/>
<dbReference type="InterPro" id="IPR050198">
    <property type="entry name" value="Non-receptor_tyrosine_kinases"/>
</dbReference>
<evidence type="ECO:0000313" key="5">
    <source>
        <dbReference type="EnsemblMetazoa" id="Aqu2.1.17384_001"/>
    </source>
</evidence>
<proteinExistence type="predicted"/>
<dbReference type="SUPFAM" id="SSF56112">
    <property type="entry name" value="Protein kinase-like (PK-like)"/>
    <property type="match status" value="1"/>
</dbReference>
<dbReference type="PROSITE" id="PS00107">
    <property type="entry name" value="PROTEIN_KINASE_ATP"/>
    <property type="match status" value="1"/>
</dbReference>
<organism evidence="5">
    <name type="scientific">Amphimedon queenslandica</name>
    <name type="common">Sponge</name>
    <dbReference type="NCBI Taxonomy" id="400682"/>
    <lineage>
        <taxon>Eukaryota</taxon>
        <taxon>Metazoa</taxon>
        <taxon>Porifera</taxon>
        <taxon>Demospongiae</taxon>
        <taxon>Heteroscleromorpha</taxon>
        <taxon>Haplosclerida</taxon>
        <taxon>Niphatidae</taxon>
        <taxon>Amphimedon</taxon>
    </lineage>
</organism>